<evidence type="ECO:0000256" key="1">
    <source>
        <dbReference type="SAM" id="MobiDB-lite"/>
    </source>
</evidence>
<dbReference type="RefSeq" id="XP_002183199.1">
    <property type="nucleotide sequence ID" value="XM_002183163.1"/>
</dbReference>
<accession>B7G7T0</accession>
<organism evidence="4 5">
    <name type="scientific">Phaeodactylum tricornutum (strain CCAP 1055/1)</name>
    <dbReference type="NCBI Taxonomy" id="556484"/>
    <lineage>
        <taxon>Eukaryota</taxon>
        <taxon>Sar</taxon>
        <taxon>Stramenopiles</taxon>
        <taxon>Ochrophyta</taxon>
        <taxon>Bacillariophyta</taxon>
        <taxon>Bacillariophyceae</taxon>
        <taxon>Bacillariophycidae</taxon>
        <taxon>Naviculales</taxon>
        <taxon>Phaeodactylaceae</taxon>
        <taxon>Phaeodactylum</taxon>
    </lineage>
</organism>
<dbReference type="InParanoid" id="B7G7T0"/>
<proteinExistence type="predicted"/>
<feature type="transmembrane region" description="Helical" evidence="2">
    <location>
        <begin position="231"/>
        <end position="250"/>
    </location>
</feature>
<feature type="signal peptide" evidence="3">
    <location>
        <begin position="1"/>
        <end position="31"/>
    </location>
</feature>
<dbReference type="PANTHER" id="PTHR36974:SF1">
    <property type="entry name" value="DOXX FAMILY MEMBRANE PROTEIN"/>
    <property type="match status" value="1"/>
</dbReference>
<feature type="transmembrane region" description="Helical" evidence="2">
    <location>
        <begin position="108"/>
        <end position="128"/>
    </location>
</feature>
<evidence type="ECO:0000256" key="3">
    <source>
        <dbReference type="SAM" id="SignalP"/>
    </source>
</evidence>
<dbReference type="EMBL" id="CM000620">
    <property type="protein sequence ID" value="EEC45417.1"/>
    <property type="molecule type" value="Genomic_DNA"/>
</dbReference>
<feature type="transmembrane region" description="Helical" evidence="2">
    <location>
        <begin position="148"/>
        <end position="166"/>
    </location>
</feature>
<keyword evidence="2" id="KW-1133">Transmembrane helix</keyword>
<feature type="region of interest" description="Disordered" evidence="1">
    <location>
        <begin position="52"/>
        <end position="87"/>
    </location>
</feature>
<protein>
    <submittedName>
        <fullName evidence="4">Uncharacterized protein</fullName>
    </submittedName>
</protein>
<reference evidence="5" key="2">
    <citation type="submission" date="2008-08" db="EMBL/GenBank/DDBJ databases">
        <authorList>
            <consortium name="Diatom Consortium"/>
            <person name="Grigoriev I."/>
            <person name="Grimwood J."/>
            <person name="Kuo A."/>
            <person name="Otillar R.P."/>
            <person name="Salamov A."/>
            <person name="Detter J.C."/>
            <person name="Lindquist E."/>
            <person name="Shapiro H."/>
            <person name="Lucas S."/>
            <person name="Glavina del Rio T."/>
            <person name="Pitluck S."/>
            <person name="Rokhsar D."/>
            <person name="Bowler C."/>
        </authorList>
    </citation>
    <scope>GENOME REANNOTATION</scope>
    <source>
        <strain evidence="5">CCAP 1055/1</strain>
    </source>
</reference>
<dbReference type="HOGENOM" id="CLU_084066_0_0_1"/>
<gene>
    <name evidence="4" type="ORF">PHATRDRAFT_48590</name>
</gene>
<dbReference type="PANTHER" id="PTHR36974">
    <property type="entry name" value="MEMBRANE PROTEIN-RELATED"/>
    <property type="match status" value="1"/>
</dbReference>
<dbReference type="PaxDb" id="2850-Phatr48590"/>
<feature type="transmembrane region" description="Helical" evidence="2">
    <location>
        <begin position="203"/>
        <end position="224"/>
    </location>
</feature>
<dbReference type="eggNOG" id="ENOG502S5TX">
    <property type="taxonomic scope" value="Eukaryota"/>
</dbReference>
<dbReference type="OrthoDB" id="533393at2759"/>
<keyword evidence="3" id="KW-0732">Signal</keyword>
<keyword evidence="2" id="KW-0812">Transmembrane</keyword>
<evidence type="ECO:0000256" key="2">
    <source>
        <dbReference type="SAM" id="Phobius"/>
    </source>
</evidence>
<dbReference type="GeneID" id="7194809"/>
<name>B7G7T0_PHATC</name>
<dbReference type="Proteomes" id="UP000000759">
    <property type="component" value="Chromosome 18"/>
</dbReference>
<reference evidence="4 5" key="1">
    <citation type="journal article" date="2008" name="Nature">
        <title>The Phaeodactylum genome reveals the evolutionary history of diatom genomes.</title>
        <authorList>
            <person name="Bowler C."/>
            <person name="Allen A.E."/>
            <person name="Badger J.H."/>
            <person name="Grimwood J."/>
            <person name="Jabbari K."/>
            <person name="Kuo A."/>
            <person name="Maheswari U."/>
            <person name="Martens C."/>
            <person name="Maumus F."/>
            <person name="Otillar R.P."/>
            <person name="Rayko E."/>
            <person name="Salamov A."/>
            <person name="Vandepoele K."/>
            <person name="Beszteri B."/>
            <person name="Gruber A."/>
            <person name="Heijde M."/>
            <person name="Katinka M."/>
            <person name="Mock T."/>
            <person name="Valentin K."/>
            <person name="Verret F."/>
            <person name="Berges J.A."/>
            <person name="Brownlee C."/>
            <person name="Cadoret J.P."/>
            <person name="Chiovitti A."/>
            <person name="Choi C.J."/>
            <person name="Coesel S."/>
            <person name="De Martino A."/>
            <person name="Detter J.C."/>
            <person name="Durkin C."/>
            <person name="Falciatore A."/>
            <person name="Fournet J."/>
            <person name="Haruta M."/>
            <person name="Huysman M.J."/>
            <person name="Jenkins B.D."/>
            <person name="Jiroutova K."/>
            <person name="Jorgensen R.E."/>
            <person name="Joubert Y."/>
            <person name="Kaplan A."/>
            <person name="Kroger N."/>
            <person name="Kroth P.G."/>
            <person name="La Roche J."/>
            <person name="Lindquist E."/>
            <person name="Lommer M."/>
            <person name="Martin-Jezequel V."/>
            <person name="Lopez P.J."/>
            <person name="Lucas S."/>
            <person name="Mangogna M."/>
            <person name="McGinnis K."/>
            <person name="Medlin L.K."/>
            <person name="Montsant A."/>
            <person name="Oudot-Le Secq M.P."/>
            <person name="Napoli C."/>
            <person name="Obornik M."/>
            <person name="Parker M.S."/>
            <person name="Petit J.L."/>
            <person name="Porcel B.M."/>
            <person name="Poulsen N."/>
            <person name="Robison M."/>
            <person name="Rychlewski L."/>
            <person name="Rynearson T.A."/>
            <person name="Schmutz J."/>
            <person name="Shapiro H."/>
            <person name="Siaut M."/>
            <person name="Stanley M."/>
            <person name="Sussman M.R."/>
            <person name="Taylor A.R."/>
            <person name="Vardi A."/>
            <person name="von Dassow P."/>
            <person name="Vyverman W."/>
            <person name="Willis A."/>
            <person name="Wyrwicz L.S."/>
            <person name="Rokhsar D.S."/>
            <person name="Weissenbach J."/>
            <person name="Armbrust E.V."/>
            <person name="Green B.R."/>
            <person name="Van de Peer Y."/>
            <person name="Grigoriev I.V."/>
        </authorList>
    </citation>
    <scope>NUCLEOTIDE SEQUENCE [LARGE SCALE GENOMIC DNA]</scope>
    <source>
        <strain evidence="4 5">CCAP 1055/1</strain>
    </source>
</reference>
<sequence length="289" mass="31323">MALHSIYARGFAFALILLLCGASKTIRLAQAWVIPQIHVRYTFDRSPRFHPSRSLDYPPVSDPATRLRAGNSNNNDGSDDDRDSAPIIVERPDPSVLVAARDDDSQKLAIAAVGGVLTVGTLAVVQVLNTMEAILPNGWFALWRDYTWPVPMGAIFVAAGVAHFALKDTFIAMVPPQGVWGGLWQVPAPGADEWNLSYAEYHVYWTGVAELGGGLLLLTSGLGLTPLPVQIPAALLFALTLVVTPANTYMYTHDIQAPKLPPIPYPEGHYGRAALQCVLLAIFWKLATS</sequence>
<feature type="chain" id="PRO_5002855920" evidence="3">
    <location>
        <begin position="32"/>
        <end position="289"/>
    </location>
</feature>
<dbReference type="OMA" id="HAGKGIM"/>
<evidence type="ECO:0000313" key="4">
    <source>
        <dbReference type="EMBL" id="EEC45417.1"/>
    </source>
</evidence>
<keyword evidence="5" id="KW-1185">Reference proteome</keyword>
<keyword evidence="2" id="KW-0472">Membrane</keyword>
<dbReference type="AlphaFoldDB" id="B7G7T0"/>
<dbReference type="KEGG" id="pti:PHATRDRAFT_48590"/>
<evidence type="ECO:0000313" key="5">
    <source>
        <dbReference type="Proteomes" id="UP000000759"/>
    </source>
</evidence>